<keyword evidence="8" id="KW-0238">DNA-binding</keyword>
<keyword evidence="6 11" id="KW-0862">Zinc</keyword>
<dbReference type="Pfam" id="PF01475">
    <property type="entry name" value="FUR"/>
    <property type="match status" value="1"/>
</dbReference>
<proteinExistence type="inferred from homology"/>
<reference evidence="14" key="1">
    <citation type="submission" date="2016-10" db="EMBL/GenBank/DDBJ databases">
        <authorList>
            <person name="Varghese N."/>
            <person name="Submissions S."/>
        </authorList>
    </citation>
    <scope>NUCLEOTIDE SEQUENCE [LARGE SCALE GENOMIC DNA]</scope>
    <source>
        <strain evidence="14">B48,IBRC-M 10115,DSM 25386,CECT 8001</strain>
    </source>
</reference>
<dbReference type="Gene3D" id="1.10.10.10">
    <property type="entry name" value="Winged helix-like DNA-binding domain superfamily/Winged helix DNA-binding domain"/>
    <property type="match status" value="1"/>
</dbReference>
<dbReference type="Proteomes" id="UP000198553">
    <property type="component" value="Unassembled WGS sequence"/>
</dbReference>
<evidence type="ECO:0000256" key="10">
    <source>
        <dbReference type="ARBA" id="ARBA00023211"/>
    </source>
</evidence>
<feature type="binding site" evidence="12">
    <location>
        <position position="124"/>
    </location>
    <ligand>
        <name>Fe cation</name>
        <dbReference type="ChEBI" id="CHEBI:24875"/>
    </ligand>
</feature>
<dbReference type="InterPro" id="IPR036390">
    <property type="entry name" value="WH_DNA-bd_sf"/>
</dbReference>
<evidence type="ECO:0000256" key="6">
    <source>
        <dbReference type="ARBA" id="ARBA00022833"/>
    </source>
</evidence>
<keyword evidence="5 11" id="KW-0479">Metal-binding</keyword>
<dbReference type="SUPFAM" id="SSF46785">
    <property type="entry name" value="Winged helix' DNA-binding domain"/>
    <property type="match status" value="1"/>
</dbReference>
<comment type="cofactor">
    <cofactor evidence="12">
        <name>Mn(2+)</name>
        <dbReference type="ChEBI" id="CHEBI:29035"/>
    </cofactor>
    <cofactor evidence="12">
        <name>Fe(2+)</name>
        <dbReference type="ChEBI" id="CHEBI:29033"/>
    </cofactor>
    <text evidence="12">Binds 1 Mn(2+) or Fe(2+) ion per subunit.</text>
</comment>
<evidence type="ECO:0000256" key="5">
    <source>
        <dbReference type="ARBA" id="ARBA00022723"/>
    </source>
</evidence>
<dbReference type="FunFam" id="3.30.1490.190:FF:000003">
    <property type="entry name" value="Fur family transcriptional regulator"/>
    <property type="match status" value="1"/>
</dbReference>
<dbReference type="GO" id="GO:0005737">
    <property type="term" value="C:cytoplasm"/>
    <property type="evidence" value="ECO:0007669"/>
    <property type="project" value="UniProtKB-SubCell"/>
</dbReference>
<feature type="binding site" evidence="11">
    <location>
        <position position="132"/>
    </location>
    <ligand>
        <name>Zn(2+)</name>
        <dbReference type="ChEBI" id="CHEBI:29105"/>
    </ligand>
</feature>
<dbReference type="GO" id="GO:0000976">
    <property type="term" value="F:transcription cis-regulatory region binding"/>
    <property type="evidence" value="ECO:0007669"/>
    <property type="project" value="TreeGrafter"/>
</dbReference>
<evidence type="ECO:0000313" key="13">
    <source>
        <dbReference type="EMBL" id="SEN34156.1"/>
    </source>
</evidence>
<dbReference type="GO" id="GO:1900376">
    <property type="term" value="P:regulation of secondary metabolite biosynthetic process"/>
    <property type="evidence" value="ECO:0007669"/>
    <property type="project" value="TreeGrafter"/>
</dbReference>
<dbReference type="OrthoDB" id="8659436at2"/>
<evidence type="ECO:0000256" key="3">
    <source>
        <dbReference type="ARBA" id="ARBA00022490"/>
    </source>
</evidence>
<evidence type="ECO:0000256" key="4">
    <source>
        <dbReference type="ARBA" id="ARBA00022491"/>
    </source>
</evidence>
<comment type="subcellular location">
    <subcellularLocation>
        <location evidence="1">Cytoplasm</location>
    </subcellularLocation>
</comment>
<dbReference type="Gene3D" id="3.30.1490.190">
    <property type="match status" value="1"/>
</dbReference>
<dbReference type="PANTHER" id="PTHR33202:SF8">
    <property type="entry name" value="PEROXIDE-RESPONSIVE REPRESSOR PERR"/>
    <property type="match status" value="1"/>
</dbReference>
<dbReference type="GO" id="GO:0008270">
    <property type="term" value="F:zinc ion binding"/>
    <property type="evidence" value="ECO:0007669"/>
    <property type="project" value="TreeGrafter"/>
</dbReference>
<comment type="similarity">
    <text evidence="2">Belongs to the Fur family.</text>
</comment>
<feature type="binding site" evidence="11">
    <location>
        <position position="92"/>
    </location>
    <ligand>
        <name>Zn(2+)</name>
        <dbReference type="ChEBI" id="CHEBI:29105"/>
    </ligand>
</feature>
<evidence type="ECO:0000256" key="8">
    <source>
        <dbReference type="ARBA" id="ARBA00023125"/>
    </source>
</evidence>
<keyword evidence="14" id="KW-1185">Reference proteome</keyword>
<dbReference type="EMBL" id="FOBW01000011">
    <property type="protein sequence ID" value="SEN34156.1"/>
    <property type="molecule type" value="Genomic_DNA"/>
</dbReference>
<gene>
    <name evidence="13" type="ORF">SAMN05192533_111154</name>
</gene>
<evidence type="ECO:0000256" key="9">
    <source>
        <dbReference type="ARBA" id="ARBA00023163"/>
    </source>
</evidence>
<sequence>MEEAKSLDLIPYLKERGLRITPQRLLILQAIISLEGHPTAEDIHRSIPYTSLTTIYNNLKLFVNLGIINELPYGNALSKYEFNHSKHYHVICQRCGKIVDFNYPNLKEIEHLASKLTNFTIHHHHFEVYGICSSCQS</sequence>
<evidence type="ECO:0000256" key="7">
    <source>
        <dbReference type="ARBA" id="ARBA00023015"/>
    </source>
</evidence>
<feature type="binding site" evidence="11">
    <location>
        <position position="95"/>
    </location>
    <ligand>
        <name>Zn(2+)</name>
        <dbReference type="ChEBI" id="CHEBI:29105"/>
    </ligand>
</feature>
<dbReference type="CDD" id="cd07153">
    <property type="entry name" value="Fur_like"/>
    <property type="match status" value="1"/>
</dbReference>
<feature type="binding site" evidence="11">
    <location>
        <position position="135"/>
    </location>
    <ligand>
        <name>Zn(2+)</name>
        <dbReference type="ChEBI" id="CHEBI:29105"/>
    </ligand>
</feature>
<dbReference type="GO" id="GO:0003700">
    <property type="term" value="F:DNA-binding transcription factor activity"/>
    <property type="evidence" value="ECO:0007669"/>
    <property type="project" value="InterPro"/>
</dbReference>
<organism evidence="13 14">
    <name type="scientific">Mesobacillus persicus</name>
    <dbReference type="NCBI Taxonomy" id="930146"/>
    <lineage>
        <taxon>Bacteria</taxon>
        <taxon>Bacillati</taxon>
        <taxon>Bacillota</taxon>
        <taxon>Bacilli</taxon>
        <taxon>Bacillales</taxon>
        <taxon>Bacillaceae</taxon>
        <taxon>Mesobacillus</taxon>
    </lineage>
</organism>
<keyword evidence="10" id="KW-0464">Manganese</keyword>
<dbReference type="PANTHER" id="PTHR33202">
    <property type="entry name" value="ZINC UPTAKE REGULATION PROTEIN"/>
    <property type="match status" value="1"/>
</dbReference>
<dbReference type="InterPro" id="IPR043135">
    <property type="entry name" value="Fur_C"/>
</dbReference>
<dbReference type="InterPro" id="IPR002481">
    <property type="entry name" value="FUR"/>
</dbReference>
<evidence type="ECO:0000256" key="2">
    <source>
        <dbReference type="ARBA" id="ARBA00007957"/>
    </source>
</evidence>
<keyword evidence="7" id="KW-0805">Transcription regulation</keyword>
<keyword evidence="9" id="KW-0804">Transcription</keyword>
<dbReference type="GO" id="GO:0045892">
    <property type="term" value="P:negative regulation of DNA-templated transcription"/>
    <property type="evidence" value="ECO:0007669"/>
    <property type="project" value="TreeGrafter"/>
</dbReference>
<name>A0A1H8FR47_9BACI</name>
<evidence type="ECO:0000256" key="11">
    <source>
        <dbReference type="PIRSR" id="PIRSR602481-1"/>
    </source>
</evidence>
<dbReference type="STRING" id="930146.SAMN05192533_111154"/>
<evidence type="ECO:0000256" key="12">
    <source>
        <dbReference type="PIRSR" id="PIRSR602481-2"/>
    </source>
</evidence>
<evidence type="ECO:0000313" key="14">
    <source>
        <dbReference type="Proteomes" id="UP000198553"/>
    </source>
</evidence>
<evidence type="ECO:0000256" key="1">
    <source>
        <dbReference type="ARBA" id="ARBA00004496"/>
    </source>
</evidence>
<keyword evidence="4" id="KW-0678">Repressor</keyword>
<dbReference type="InterPro" id="IPR036388">
    <property type="entry name" value="WH-like_DNA-bd_sf"/>
</dbReference>
<dbReference type="AlphaFoldDB" id="A0A1H8FR47"/>
<protein>
    <submittedName>
        <fullName evidence="13">Fur family transcriptional regulator, peroxide stress response regulator</fullName>
    </submittedName>
</protein>
<comment type="cofactor">
    <cofactor evidence="11">
        <name>Zn(2+)</name>
        <dbReference type="ChEBI" id="CHEBI:29105"/>
    </cofactor>
    <text evidence="11">Binds 1 zinc ion per subunit.</text>
</comment>
<accession>A0A1H8FR47</accession>
<keyword evidence="3" id="KW-0963">Cytoplasm</keyword>
<keyword evidence="12" id="KW-0408">Iron</keyword>